<reference evidence="1 2" key="1">
    <citation type="submission" date="2020-08" db="EMBL/GenBank/DDBJ databases">
        <title>Sequencing the genomes of 1000 actinobacteria strains.</title>
        <authorList>
            <person name="Klenk H.-P."/>
        </authorList>
    </citation>
    <scope>NUCLEOTIDE SEQUENCE [LARGE SCALE GENOMIC DNA]</scope>
    <source>
        <strain evidence="1 2">DSM 43023</strain>
    </source>
</reference>
<dbReference type="AlphaFoldDB" id="A0A7W7S660"/>
<comment type="caution">
    <text evidence="1">The sequence shown here is derived from an EMBL/GenBank/DDBJ whole genome shotgun (WGS) entry which is preliminary data.</text>
</comment>
<gene>
    <name evidence="1" type="ORF">FHR32_008374</name>
</gene>
<accession>A0A7W7S660</accession>
<sequence length="77" mass="8311">MIPRGVAQAAPVPEKIDKSVLAELSADDKATFWVRLKSDADLSAARKAKTKNEKAKTELAATSQAGLRKLLTAQHPR</sequence>
<evidence type="ECO:0000313" key="2">
    <source>
        <dbReference type="Proteomes" id="UP000534286"/>
    </source>
</evidence>
<keyword evidence="2" id="KW-1185">Reference proteome</keyword>
<organism evidence="1 2">
    <name type="scientific">Streptosporangium album</name>
    <dbReference type="NCBI Taxonomy" id="47479"/>
    <lineage>
        <taxon>Bacteria</taxon>
        <taxon>Bacillati</taxon>
        <taxon>Actinomycetota</taxon>
        <taxon>Actinomycetes</taxon>
        <taxon>Streptosporangiales</taxon>
        <taxon>Streptosporangiaceae</taxon>
        <taxon>Streptosporangium</taxon>
    </lineage>
</organism>
<dbReference type="RefSeq" id="WP_246468559.1">
    <property type="nucleotide sequence ID" value="NZ_BAABEK010000079.1"/>
</dbReference>
<proteinExistence type="predicted"/>
<dbReference type="Proteomes" id="UP000534286">
    <property type="component" value="Unassembled WGS sequence"/>
</dbReference>
<evidence type="ECO:0000313" key="1">
    <source>
        <dbReference type="EMBL" id="MBB4943973.1"/>
    </source>
</evidence>
<dbReference type="EMBL" id="JACHJU010000006">
    <property type="protein sequence ID" value="MBB4943973.1"/>
    <property type="molecule type" value="Genomic_DNA"/>
</dbReference>
<protein>
    <submittedName>
        <fullName evidence="1">Uncharacterized protein</fullName>
    </submittedName>
</protein>
<name>A0A7W7S660_9ACTN</name>